<comment type="caution">
    <text evidence="2">The sequence shown here is derived from an EMBL/GenBank/DDBJ whole genome shotgun (WGS) entry which is preliminary data.</text>
</comment>
<sequence length="79" mass="8565">MNTEKSSTPPSRGREPPLKTMRHVKAEIARVYKDAKAGRREISDASKMVNMLGTLGRLIEGTDTIARIEALEGKAGGGR</sequence>
<proteinExistence type="predicted"/>
<reference evidence="2 3" key="1">
    <citation type="submission" date="2024-08" db="EMBL/GenBank/DDBJ databases">
        <authorList>
            <person name="Lu H."/>
        </authorList>
    </citation>
    <scope>NUCLEOTIDE SEQUENCE [LARGE SCALE GENOMIC DNA]</scope>
    <source>
        <strain evidence="2 3">LYH14W</strain>
    </source>
</reference>
<keyword evidence="3" id="KW-1185">Reference proteome</keyword>
<dbReference type="RefSeq" id="WP_394475339.1">
    <property type="nucleotide sequence ID" value="NZ_JBIGHV010000001.1"/>
</dbReference>
<protein>
    <submittedName>
        <fullName evidence="2">Uncharacterized protein</fullName>
    </submittedName>
</protein>
<evidence type="ECO:0000313" key="3">
    <source>
        <dbReference type="Proteomes" id="UP001606210"/>
    </source>
</evidence>
<gene>
    <name evidence="2" type="ORF">ACG00Y_00700</name>
</gene>
<name>A0ABW7EWU3_9BURK</name>
<accession>A0ABW7EWU3</accession>
<feature type="region of interest" description="Disordered" evidence="1">
    <location>
        <begin position="1"/>
        <end position="20"/>
    </location>
</feature>
<dbReference type="Proteomes" id="UP001606210">
    <property type="component" value="Unassembled WGS sequence"/>
</dbReference>
<organism evidence="2 3">
    <name type="scientific">Pelomonas parva</name>
    <dbReference type="NCBI Taxonomy" id="3299032"/>
    <lineage>
        <taxon>Bacteria</taxon>
        <taxon>Pseudomonadati</taxon>
        <taxon>Pseudomonadota</taxon>
        <taxon>Betaproteobacteria</taxon>
        <taxon>Burkholderiales</taxon>
        <taxon>Sphaerotilaceae</taxon>
        <taxon>Roseateles</taxon>
    </lineage>
</organism>
<evidence type="ECO:0000313" key="2">
    <source>
        <dbReference type="EMBL" id="MFG6428409.1"/>
    </source>
</evidence>
<feature type="compositionally biased region" description="Polar residues" evidence="1">
    <location>
        <begin position="1"/>
        <end position="10"/>
    </location>
</feature>
<dbReference type="EMBL" id="JBIGHV010000001">
    <property type="protein sequence ID" value="MFG6428409.1"/>
    <property type="molecule type" value="Genomic_DNA"/>
</dbReference>
<evidence type="ECO:0000256" key="1">
    <source>
        <dbReference type="SAM" id="MobiDB-lite"/>
    </source>
</evidence>